<feature type="region of interest" description="Disordered" evidence="1">
    <location>
        <begin position="145"/>
        <end position="265"/>
    </location>
</feature>
<dbReference type="Gene3D" id="2.30.29.30">
    <property type="entry name" value="Pleckstrin-homology domain (PH domain)/Phosphotyrosine-binding domain (PTB)"/>
    <property type="match status" value="1"/>
</dbReference>
<feature type="domain" description="PH" evidence="2">
    <location>
        <begin position="1048"/>
        <end position="1153"/>
    </location>
</feature>
<feature type="region of interest" description="Disordered" evidence="1">
    <location>
        <begin position="548"/>
        <end position="940"/>
    </location>
</feature>
<feature type="compositionally biased region" description="Low complexity" evidence="1">
    <location>
        <begin position="449"/>
        <end position="473"/>
    </location>
</feature>
<feature type="compositionally biased region" description="Polar residues" evidence="1">
    <location>
        <begin position="385"/>
        <end position="394"/>
    </location>
</feature>
<dbReference type="PROSITE" id="PS50003">
    <property type="entry name" value="PH_DOMAIN"/>
    <property type="match status" value="1"/>
</dbReference>
<comment type="caution">
    <text evidence="3">The sequence shown here is derived from an EMBL/GenBank/DDBJ whole genome shotgun (WGS) entry which is preliminary data.</text>
</comment>
<feature type="region of interest" description="Disordered" evidence="1">
    <location>
        <begin position="1"/>
        <end position="53"/>
    </location>
</feature>
<dbReference type="SMART" id="SM00233">
    <property type="entry name" value="PH"/>
    <property type="match status" value="1"/>
</dbReference>
<feature type="compositionally biased region" description="Pro residues" evidence="1">
    <location>
        <begin position="149"/>
        <end position="159"/>
    </location>
</feature>
<proteinExistence type="predicted"/>
<feature type="compositionally biased region" description="Basic and acidic residues" evidence="1">
    <location>
        <begin position="878"/>
        <end position="889"/>
    </location>
</feature>
<dbReference type="SUPFAM" id="SSF54236">
    <property type="entry name" value="Ubiquitin-like"/>
    <property type="match status" value="1"/>
</dbReference>
<feature type="compositionally biased region" description="Polar residues" evidence="1">
    <location>
        <begin position="408"/>
        <end position="425"/>
    </location>
</feature>
<dbReference type="Proteomes" id="UP001556367">
    <property type="component" value="Unassembled WGS sequence"/>
</dbReference>
<dbReference type="Pfam" id="PF00169">
    <property type="entry name" value="PH"/>
    <property type="match status" value="1"/>
</dbReference>
<organism evidence="3 4">
    <name type="scientific">Hohenbuehelia grisea</name>
    <dbReference type="NCBI Taxonomy" id="104357"/>
    <lineage>
        <taxon>Eukaryota</taxon>
        <taxon>Fungi</taxon>
        <taxon>Dikarya</taxon>
        <taxon>Basidiomycota</taxon>
        <taxon>Agaricomycotina</taxon>
        <taxon>Agaricomycetes</taxon>
        <taxon>Agaricomycetidae</taxon>
        <taxon>Agaricales</taxon>
        <taxon>Pleurotineae</taxon>
        <taxon>Pleurotaceae</taxon>
        <taxon>Hohenbuehelia</taxon>
    </lineage>
</organism>
<feature type="compositionally biased region" description="Low complexity" evidence="1">
    <location>
        <begin position="791"/>
        <end position="800"/>
    </location>
</feature>
<evidence type="ECO:0000313" key="4">
    <source>
        <dbReference type="Proteomes" id="UP001556367"/>
    </source>
</evidence>
<dbReference type="EMBL" id="JASNQZ010000001">
    <property type="protein sequence ID" value="KAL0961014.1"/>
    <property type="molecule type" value="Genomic_DNA"/>
</dbReference>
<dbReference type="Gene3D" id="3.10.20.90">
    <property type="entry name" value="Phosphatidylinositol 3-kinase Catalytic Subunit, Chain A, domain 1"/>
    <property type="match status" value="1"/>
</dbReference>
<dbReference type="InterPro" id="IPR029071">
    <property type="entry name" value="Ubiquitin-like_domsf"/>
</dbReference>
<feature type="compositionally biased region" description="Pro residues" evidence="1">
    <location>
        <begin position="923"/>
        <end position="935"/>
    </location>
</feature>
<feature type="compositionally biased region" description="Low complexity" evidence="1">
    <location>
        <begin position="735"/>
        <end position="749"/>
    </location>
</feature>
<dbReference type="SUPFAM" id="SSF50729">
    <property type="entry name" value="PH domain-like"/>
    <property type="match status" value="1"/>
</dbReference>
<gene>
    <name evidence="3" type="ORF">HGRIS_006006</name>
</gene>
<feature type="compositionally biased region" description="Basic and acidic residues" evidence="1">
    <location>
        <begin position="859"/>
        <end position="871"/>
    </location>
</feature>
<feature type="compositionally biased region" description="Gly residues" evidence="1">
    <location>
        <begin position="579"/>
        <end position="612"/>
    </location>
</feature>
<evidence type="ECO:0000259" key="2">
    <source>
        <dbReference type="PROSITE" id="PS50003"/>
    </source>
</evidence>
<evidence type="ECO:0000256" key="1">
    <source>
        <dbReference type="SAM" id="MobiDB-lite"/>
    </source>
</evidence>
<feature type="compositionally biased region" description="Acidic residues" evidence="1">
    <location>
        <begin position="638"/>
        <end position="648"/>
    </location>
</feature>
<dbReference type="PANTHER" id="PTHR38700:SF1">
    <property type="entry name" value="PH DOMAIN-CONTAINING PROTEIN"/>
    <property type="match status" value="1"/>
</dbReference>
<keyword evidence="4" id="KW-1185">Reference proteome</keyword>
<feature type="compositionally biased region" description="Basic and acidic residues" evidence="1">
    <location>
        <begin position="688"/>
        <end position="720"/>
    </location>
</feature>
<feature type="compositionally biased region" description="Acidic residues" evidence="1">
    <location>
        <begin position="487"/>
        <end position="497"/>
    </location>
</feature>
<name>A0ABR3JZG8_9AGAR</name>
<dbReference type="InterPro" id="IPR001849">
    <property type="entry name" value="PH_domain"/>
</dbReference>
<dbReference type="PANTHER" id="PTHR38700">
    <property type="entry name" value="YALI0E22418P"/>
    <property type="match status" value="1"/>
</dbReference>
<reference evidence="4" key="1">
    <citation type="submission" date="2024-06" db="EMBL/GenBank/DDBJ databases">
        <title>Multi-omics analyses provide insights into the biosynthesis of the anticancer antibiotic pleurotin in Hohenbuehelia grisea.</title>
        <authorList>
            <person name="Weaver J.A."/>
            <person name="Alberti F."/>
        </authorList>
    </citation>
    <scope>NUCLEOTIDE SEQUENCE [LARGE SCALE GENOMIC DNA]</scope>
    <source>
        <strain evidence="4">T-177</strain>
    </source>
</reference>
<accession>A0ABR3JZG8</accession>
<protein>
    <recommendedName>
        <fullName evidence="2">PH domain-containing protein</fullName>
    </recommendedName>
</protein>
<feature type="compositionally biased region" description="Polar residues" evidence="1">
    <location>
        <begin position="249"/>
        <end position="259"/>
    </location>
</feature>
<evidence type="ECO:0000313" key="3">
    <source>
        <dbReference type="EMBL" id="KAL0961014.1"/>
    </source>
</evidence>
<feature type="compositionally biased region" description="Low complexity" evidence="1">
    <location>
        <begin position="218"/>
        <end position="241"/>
    </location>
</feature>
<feature type="compositionally biased region" description="Acidic residues" evidence="1">
    <location>
        <begin position="347"/>
        <end position="379"/>
    </location>
</feature>
<feature type="region of interest" description="Disordered" evidence="1">
    <location>
        <begin position="326"/>
        <end position="535"/>
    </location>
</feature>
<dbReference type="InterPro" id="IPR011993">
    <property type="entry name" value="PH-like_dom_sf"/>
</dbReference>
<sequence>MATLHPPNILDFKQRQDPPRSQGTDDAWTFFPSTTEPHIKRKPATPASPVSLSHHYTQRSAAHCRTGIFVRDPPRAALFDLHAESVTGDASCLTNLYSPSAFDEVTSDAYLSNLYLANNAIPSLFEPLPTMARKRRSLQSILVPSFLHSPPPSTLPSPTAPSSRARSLSYGSPLLSSHSIASSSRQSRASSSTSPPPDLLDDDPFANLNVRQVSSTQSESSPPRPAASAPATPRSPLSPSRTDLVSRLSAHTTIQSSPPSMEVFPRPQLVRPAHKKPAFAPRPSLPSLHTLAQMHVNVVLPRKVRKGRVGARLPFEPWNMQHEVSNAAGDGRENTPPSQPAPVDFTSDLDMDFLDFSDDSDEEPSFDDDIPTSDQDDDTLTLSQASEVIATTPNDDSHIPSYSPVPTRPSSPQALVTSAWQSSSEELGIDEDIISPDLRRDTSRRSNNSQDSGQASFQSSSSDSDVPNSPPDDYFTFPRRPTHPFDLDFEDDIDCPDLEQGPSNPRSIYYNRDDEFQAPDASFQPGSSSGTIRGSFIQMLARDHSRRPANQWLDDDEDMVDGSDWQGGRNEYHYTSSRNGGGGGGGGGDRSFGRYPNGGGGRGPSKWGGNGGDDGDDGDDRRYRKRSAYPTSSSASTDTEESDSEDDYGLPSAVEPPAPTAGTADDDDVPLAQRIPTALRAQKTIRRQFREEREQRRKDRAQRAQRTERTQSQPPRERHTTLRPKGAGENLPPILSSSQEAALLAAQAEWRARGPSPGPERPSTEGRPFTVEELTRKLQNFQTQETRPRSKSTTRPPSSSGREADKDRAPAGMHDSVLRVSDPARTLRPMRSFHRPAQPAVDYSAPMPATSKKLGRSATDARSRHREEKQGPDVNMSEFDRLVKARRSADTQAAPPAPQQHLSVARTSGEARSARTSLDNPTSPRPSFPRSPNAPPAALSSRVELTQQRVFIGDMQRFNTVEIGPGTTAKDILIMVEAQGTLKQFIGSGGWMVYEVAQDFGMERPIRSFEVISDIQASWNSDKLVNTFVLKLTPLARLLSRSAIPPSSPMFSGWVEYEYKRGKWAKRWMMLREHSLWLSKRDSGKDEVFLCSLSNFDAYYVTRVHKAPKPFVFAIKSTDNLSFFESTDDYMHLFSCNQPAGEKWMEVILLARSYVLYQDKNVLYNPKATSLTSGPSLTRAGTRRNPRSTQPLVNVAPQEMFEPGSLLYKKS</sequence>
<feature type="compositionally biased region" description="Low complexity" evidence="1">
    <location>
        <begin position="160"/>
        <end position="193"/>
    </location>
</feature>